<dbReference type="FunFam" id="1.10.510.10:FF:000994">
    <property type="entry name" value="Hypoxia Inhibited Receptor tyrosine kinase"/>
    <property type="match status" value="1"/>
</dbReference>
<dbReference type="PROSITE" id="PS50011">
    <property type="entry name" value="PROTEIN_KINASE_DOM"/>
    <property type="match status" value="1"/>
</dbReference>
<evidence type="ECO:0000256" key="5">
    <source>
        <dbReference type="PIRSR" id="PIRSR000615-3"/>
    </source>
</evidence>
<feature type="binding site" evidence="4">
    <location>
        <position position="58"/>
    </location>
    <ligand>
        <name>ATP</name>
        <dbReference type="ChEBI" id="CHEBI:30616"/>
    </ligand>
</feature>
<evidence type="ECO:0000256" key="2">
    <source>
        <dbReference type="ARBA" id="ARBA00051243"/>
    </source>
</evidence>
<dbReference type="PROSITE" id="PS00107">
    <property type="entry name" value="PROTEIN_KINASE_ATP"/>
    <property type="match status" value="1"/>
</dbReference>
<sequence length="342" mass="39049">WEIGRQAVDIRYPNKLGTGAFGIVFLGRIDTSALPESADRSILQISALKLNNGVVAVKTLHESADKLAAIEFLQEIEIMKSIGYHERLVNIIACVTESVPHLLIAEYCNHGDLLSYLKERREYMLELPKDVDYHNLDRTQIVTQEQQLQFSVQIAYGLEYLSGRGYVHRDIAARNILVDDNYSVKIGDFGLCRKVHEEQELYLSRGGRLPIKWMSPEALRRYEMSTASDVWSFGILLFEIITLGGSPYPNWEPSEILPRLEAGERMSRPDNCPDAVFAAMCDCWADIPEKRPDFTSLRSQLATALEQTPSEYYLQLDAQRDYYLVPRSKDLPIPEDQIFRVV</sequence>
<feature type="binding site" evidence="5">
    <location>
        <position position="188"/>
    </location>
    <ligand>
        <name>Mg(2+)</name>
        <dbReference type="ChEBI" id="CHEBI:18420"/>
    </ligand>
</feature>
<dbReference type="PANTHER" id="PTHR24416">
    <property type="entry name" value="TYROSINE-PROTEIN KINASE RECEPTOR"/>
    <property type="match status" value="1"/>
</dbReference>
<evidence type="ECO:0000256" key="6">
    <source>
        <dbReference type="PIRSR" id="PIRSR000615-4"/>
    </source>
</evidence>
<dbReference type="PIRSF" id="PIRSF000615">
    <property type="entry name" value="TyrPK_CSF1-R"/>
    <property type="match status" value="1"/>
</dbReference>
<accession>A0AAV5W4V8</accession>
<dbReference type="InterPro" id="IPR017441">
    <property type="entry name" value="Protein_kinase_ATP_BS"/>
</dbReference>
<feature type="non-terminal residue" evidence="9">
    <location>
        <position position="1"/>
    </location>
</feature>
<evidence type="ECO:0000259" key="8">
    <source>
        <dbReference type="PROSITE" id="PS50011"/>
    </source>
</evidence>
<dbReference type="AlphaFoldDB" id="A0AAV5W4V8"/>
<dbReference type="GO" id="GO:0043235">
    <property type="term" value="C:receptor complex"/>
    <property type="evidence" value="ECO:0007669"/>
    <property type="project" value="TreeGrafter"/>
</dbReference>
<dbReference type="GO" id="GO:0005886">
    <property type="term" value="C:plasma membrane"/>
    <property type="evidence" value="ECO:0007669"/>
    <property type="project" value="TreeGrafter"/>
</dbReference>
<dbReference type="PANTHER" id="PTHR24416:SF583">
    <property type="entry name" value="RECEPTOR PROTEIN-TYROSINE KINASE"/>
    <property type="match status" value="1"/>
</dbReference>
<keyword evidence="5" id="KW-0479">Metal-binding</keyword>
<dbReference type="GO" id="GO:0007169">
    <property type="term" value="P:cell surface receptor protein tyrosine kinase signaling pathway"/>
    <property type="evidence" value="ECO:0007669"/>
    <property type="project" value="TreeGrafter"/>
</dbReference>
<dbReference type="EMBL" id="BTSY01000005">
    <property type="protein sequence ID" value="GMT26857.1"/>
    <property type="molecule type" value="Genomic_DNA"/>
</dbReference>
<feature type="binding site" evidence="5">
    <location>
        <position position="175"/>
    </location>
    <ligand>
        <name>Mg(2+)</name>
        <dbReference type="ChEBI" id="CHEBI:18420"/>
    </ligand>
</feature>
<feature type="binding site" evidence="4">
    <location>
        <begin position="106"/>
        <end position="112"/>
    </location>
    <ligand>
        <name>ATP</name>
        <dbReference type="ChEBI" id="CHEBI:30616"/>
    </ligand>
</feature>
<evidence type="ECO:0000256" key="7">
    <source>
        <dbReference type="PROSITE-ProRule" id="PRU10141"/>
    </source>
</evidence>
<evidence type="ECO:0000256" key="4">
    <source>
        <dbReference type="PIRSR" id="PIRSR000615-2"/>
    </source>
</evidence>
<dbReference type="GO" id="GO:0004714">
    <property type="term" value="F:transmembrane receptor protein tyrosine kinase activity"/>
    <property type="evidence" value="ECO:0007669"/>
    <property type="project" value="UniProtKB-EC"/>
</dbReference>
<evidence type="ECO:0000313" key="10">
    <source>
        <dbReference type="Proteomes" id="UP001432322"/>
    </source>
</evidence>
<dbReference type="InterPro" id="IPR050122">
    <property type="entry name" value="RTK"/>
</dbReference>
<comment type="caution">
    <text evidence="9">The sequence shown here is derived from an EMBL/GenBank/DDBJ whole genome shotgun (WGS) entry which is preliminary data.</text>
</comment>
<dbReference type="InterPro" id="IPR008266">
    <property type="entry name" value="Tyr_kinase_AS"/>
</dbReference>
<feature type="binding site" evidence="7">
    <location>
        <position position="49"/>
    </location>
    <ligand>
        <name>ATP</name>
        <dbReference type="ChEBI" id="CHEBI:30616"/>
    </ligand>
</feature>
<proteinExistence type="predicted"/>
<feature type="binding site" evidence="4">
    <location>
        <begin position="17"/>
        <end position="24"/>
    </location>
    <ligand>
        <name>ATP</name>
        <dbReference type="ChEBI" id="CHEBI:30616"/>
    </ligand>
</feature>
<evidence type="ECO:0000313" key="9">
    <source>
        <dbReference type="EMBL" id="GMT26857.1"/>
    </source>
</evidence>
<feature type="site" description="Important for interaction with phosphotyrosine-binding proteins" evidence="6">
    <location>
        <position position="313"/>
    </location>
</feature>
<keyword evidence="5" id="KW-0460">Magnesium</keyword>
<feature type="domain" description="Protein kinase" evidence="8">
    <location>
        <begin position="10"/>
        <end position="313"/>
    </location>
</feature>
<keyword evidence="4 7" id="KW-0547">Nucleotide-binding</keyword>
<dbReference type="InterPro" id="IPR001245">
    <property type="entry name" value="Ser-Thr/Tyr_kinase_cat_dom"/>
</dbReference>
<dbReference type="SUPFAM" id="SSF56112">
    <property type="entry name" value="Protein kinase-like (PK-like)"/>
    <property type="match status" value="1"/>
</dbReference>
<dbReference type="GO" id="GO:0005524">
    <property type="term" value="F:ATP binding"/>
    <property type="evidence" value="ECO:0007669"/>
    <property type="project" value="UniProtKB-UniRule"/>
</dbReference>
<protein>
    <recommendedName>
        <fullName evidence="8">Protein kinase domain-containing protein</fullName>
    </recommendedName>
</protein>
<dbReference type="GO" id="GO:0046872">
    <property type="term" value="F:metal ion binding"/>
    <property type="evidence" value="ECO:0007669"/>
    <property type="project" value="UniProtKB-KW"/>
</dbReference>
<keyword evidence="10" id="KW-1185">Reference proteome</keyword>
<dbReference type="Gene3D" id="3.30.200.20">
    <property type="entry name" value="Phosphorylase Kinase, domain 1"/>
    <property type="match status" value="1"/>
</dbReference>
<feature type="binding site" evidence="4">
    <location>
        <position position="174"/>
    </location>
    <ligand>
        <name>ATP</name>
        <dbReference type="ChEBI" id="CHEBI:30616"/>
    </ligand>
</feature>
<dbReference type="Gene3D" id="1.10.510.10">
    <property type="entry name" value="Transferase(Phosphotransferase) domain 1"/>
    <property type="match status" value="1"/>
</dbReference>
<dbReference type="PROSITE" id="PS00109">
    <property type="entry name" value="PROTEIN_KINASE_TYR"/>
    <property type="match status" value="1"/>
</dbReference>
<dbReference type="Pfam" id="PF07714">
    <property type="entry name" value="PK_Tyr_Ser-Thr"/>
    <property type="match status" value="1"/>
</dbReference>
<evidence type="ECO:0000256" key="1">
    <source>
        <dbReference type="ARBA" id="ARBA00004167"/>
    </source>
</evidence>
<feature type="active site" description="Proton acceptor" evidence="3">
    <location>
        <position position="170"/>
    </location>
</feature>
<name>A0AAV5W4V8_9BILA</name>
<dbReference type="Proteomes" id="UP001432322">
    <property type="component" value="Unassembled WGS sequence"/>
</dbReference>
<dbReference type="PRINTS" id="PR00109">
    <property type="entry name" value="TYRKINASE"/>
</dbReference>
<dbReference type="InterPro" id="IPR000719">
    <property type="entry name" value="Prot_kinase_dom"/>
</dbReference>
<comment type="catalytic activity">
    <reaction evidence="2">
        <text>L-tyrosyl-[protein] + ATP = O-phospho-L-tyrosyl-[protein] + ADP + H(+)</text>
        <dbReference type="Rhea" id="RHEA:10596"/>
        <dbReference type="Rhea" id="RHEA-COMP:10136"/>
        <dbReference type="Rhea" id="RHEA-COMP:20101"/>
        <dbReference type="ChEBI" id="CHEBI:15378"/>
        <dbReference type="ChEBI" id="CHEBI:30616"/>
        <dbReference type="ChEBI" id="CHEBI:46858"/>
        <dbReference type="ChEBI" id="CHEBI:61978"/>
        <dbReference type="ChEBI" id="CHEBI:456216"/>
        <dbReference type="EC" id="2.7.10.1"/>
    </reaction>
</comment>
<gene>
    <name evidence="9" type="ORF">PFISCL1PPCAC_18154</name>
</gene>
<dbReference type="InterPro" id="IPR020635">
    <property type="entry name" value="Tyr_kinase_cat_dom"/>
</dbReference>
<comment type="subcellular location">
    <subcellularLocation>
        <location evidence="1">Membrane</location>
        <topology evidence="1">Single-pass membrane protein</topology>
    </subcellularLocation>
</comment>
<dbReference type="InterPro" id="IPR011009">
    <property type="entry name" value="Kinase-like_dom_sf"/>
</dbReference>
<dbReference type="SMART" id="SM00219">
    <property type="entry name" value="TyrKc"/>
    <property type="match status" value="1"/>
</dbReference>
<reference evidence="9" key="1">
    <citation type="submission" date="2023-10" db="EMBL/GenBank/DDBJ databases">
        <title>Genome assembly of Pristionchus species.</title>
        <authorList>
            <person name="Yoshida K."/>
            <person name="Sommer R.J."/>
        </authorList>
    </citation>
    <scope>NUCLEOTIDE SEQUENCE</scope>
    <source>
        <strain evidence="9">RS5133</strain>
    </source>
</reference>
<dbReference type="CDD" id="cd00192">
    <property type="entry name" value="PTKc"/>
    <property type="match status" value="1"/>
</dbReference>
<organism evidence="9 10">
    <name type="scientific">Pristionchus fissidentatus</name>
    <dbReference type="NCBI Taxonomy" id="1538716"/>
    <lineage>
        <taxon>Eukaryota</taxon>
        <taxon>Metazoa</taxon>
        <taxon>Ecdysozoa</taxon>
        <taxon>Nematoda</taxon>
        <taxon>Chromadorea</taxon>
        <taxon>Rhabditida</taxon>
        <taxon>Rhabditina</taxon>
        <taxon>Diplogasteromorpha</taxon>
        <taxon>Diplogasteroidea</taxon>
        <taxon>Neodiplogasteridae</taxon>
        <taxon>Pristionchus</taxon>
    </lineage>
</organism>
<keyword evidence="4 7" id="KW-0067">ATP-binding</keyword>
<evidence type="ECO:0000256" key="3">
    <source>
        <dbReference type="PIRSR" id="PIRSR000615-1"/>
    </source>
</evidence>